<proteinExistence type="predicted"/>
<dbReference type="OrthoDB" id="5426707at2759"/>
<feature type="compositionally biased region" description="Basic and acidic residues" evidence="1">
    <location>
        <begin position="22"/>
        <end position="34"/>
    </location>
</feature>
<evidence type="ECO:0000313" key="2">
    <source>
        <dbReference type="EMBL" id="KAB8303052.1"/>
    </source>
</evidence>
<dbReference type="AlphaFoldDB" id="A0A5N6KH74"/>
<feature type="compositionally biased region" description="Polar residues" evidence="1">
    <location>
        <begin position="48"/>
        <end position="58"/>
    </location>
</feature>
<protein>
    <submittedName>
        <fullName evidence="2">Uncharacterized protein</fullName>
    </submittedName>
</protein>
<name>A0A5N6KH74_MONLA</name>
<organism evidence="2 3">
    <name type="scientific">Monilinia laxa</name>
    <name type="common">Brown rot fungus</name>
    <name type="synonym">Sclerotinia laxa</name>
    <dbReference type="NCBI Taxonomy" id="61186"/>
    <lineage>
        <taxon>Eukaryota</taxon>
        <taxon>Fungi</taxon>
        <taxon>Dikarya</taxon>
        <taxon>Ascomycota</taxon>
        <taxon>Pezizomycotina</taxon>
        <taxon>Leotiomycetes</taxon>
        <taxon>Helotiales</taxon>
        <taxon>Sclerotiniaceae</taxon>
        <taxon>Monilinia</taxon>
    </lineage>
</organism>
<evidence type="ECO:0000313" key="3">
    <source>
        <dbReference type="Proteomes" id="UP000326757"/>
    </source>
</evidence>
<feature type="region of interest" description="Disordered" evidence="1">
    <location>
        <begin position="1"/>
        <end position="148"/>
    </location>
</feature>
<reference evidence="2 3" key="1">
    <citation type="submission" date="2019-06" db="EMBL/GenBank/DDBJ databases">
        <title>Genome Sequence of the Brown Rot Fungal Pathogen Monilinia laxa.</title>
        <authorList>
            <person name="De Miccolis Angelini R.M."/>
            <person name="Landi L."/>
            <person name="Abate D."/>
            <person name="Pollastro S."/>
            <person name="Romanazzi G."/>
            <person name="Faretra F."/>
        </authorList>
    </citation>
    <scope>NUCLEOTIDE SEQUENCE [LARGE SCALE GENOMIC DNA]</scope>
    <source>
        <strain evidence="2 3">Mlax316</strain>
    </source>
</reference>
<sequence length="213" mass="23545">MTPHVAIPIPLTSSSQTHIVPKIKDDDQLPDKARLRTLSSFIKDYHKSPNQSTTSLPRNPTPTTPATQLPPLTHTQKQSESPQPQNHHPNQDLTMAHTTTTVTTRPSFFSRLRGGKTHRRTYENSTHGTPHHHNQTTAGTTGARHQRTWGSRRGGVTAQPVHHHHRKPSVGDKISGAMMKLRGSLTRRPGLKAAGTRRMRGTDGKGSHHVAAY</sequence>
<feature type="compositionally biased region" description="Polar residues" evidence="1">
    <location>
        <begin position="78"/>
        <end position="97"/>
    </location>
</feature>
<dbReference type="EMBL" id="VIGI01000002">
    <property type="protein sequence ID" value="KAB8303052.1"/>
    <property type="molecule type" value="Genomic_DNA"/>
</dbReference>
<feature type="compositionally biased region" description="Low complexity" evidence="1">
    <location>
        <begin position="64"/>
        <end position="76"/>
    </location>
</feature>
<comment type="caution">
    <text evidence="2">The sequence shown here is derived from an EMBL/GenBank/DDBJ whole genome shotgun (WGS) entry which is preliminary data.</text>
</comment>
<feature type="region of interest" description="Disordered" evidence="1">
    <location>
        <begin position="191"/>
        <end position="213"/>
    </location>
</feature>
<evidence type="ECO:0000256" key="1">
    <source>
        <dbReference type="SAM" id="MobiDB-lite"/>
    </source>
</evidence>
<keyword evidence="3" id="KW-1185">Reference proteome</keyword>
<accession>A0A5N6KH74</accession>
<gene>
    <name evidence="2" type="ORF">EYC80_004506</name>
</gene>
<dbReference type="Proteomes" id="UP000326757">
    <property type="component" value="Unassembled WGS sequence"/>
</dbReference>